<sequence>MCCKPDIFTTVTTQTYIRKDSHHSSVQGESDSEPDGFISSMTARLGNIFSSNSSSDADVSDTEDDDDDENDDGIDMSLDKPVFLTSRGPVHVSADEESEQIEPQTIVETSAEVTTATPQPENSPEDKKAEEHETEAGSGTGHDMVDGGRNGRVGAGTGLDEEGGGASNDKCLYVMIDAMDKLQLNVTPHAVAVLKDVVQALTDPTTSELHSIRSKPRFSVNNQLGLHVYITCHQKIKVRNGETTDATIYHAGQDENIYHPADYANDIESDSLKSSTAIIHSDYSISRMLAEAGHTLVSAGAFVFDDDDDYLSGDQIDQNRLRLQVEGFEQTKTYLHKRARRTLVPLTPIK</sequence>
<gene>
    <name evidence="2" type="ORF">PoB_006916500</name>
</gene>
<evidence type="ECO:0000256" key="1">
    <source>
        <dbReference type="SAM" id="MobiDB-lite"/>
    </source>
</evidence>
<feature type="region of interest" description="Disordered" evidence="1">
    <location>
        <begin position="48"/>
        <end position="162"/>
    </location>
</feature>
<dbReference type="AlphaFoldDB" id="A0AAV4DF83"/>
<accession>A0AAV4DF83</accession>
<keyword evidence="3" id="KW-1185">Reference proteome</keyword>
<feature type="region of interest" description="Disordered" evidence="1">
    <location>
        <begin position="20"/>
        <end position="39"/>
    </location>
</feature>
<feature type="non-terminal residue" evidence="2">
    <location>
        <position position="350"/>
    </location>
</feature>
<dbReference type="EMBL" id="BLXT01007816">
    <property type="protein sequence ID" value="GFO42660.1"/>
    <property type="molecule type" value="Genomic_DNA"/>
</dbReference>
<feature type="compositionally biased region" description="Basic and acidic residues" evidence="1">
    <location>
        <begin position="124"/>
        <end position="135"/>
    </location>
</feature>
<name>A0AAV4DF83_9GAST</name>
<evidence type="ECO:0000313" key="2">
    <source>
        <dbReference type="EMBL" id="GFO42660.1"/>
    </source>
</evidence>
<feature type="compositionally biased region" description="Acidic residues" evidence="1">
    <location>
        <begin position="58"/>
        <end position="74"/>
    </location>
</feature>
<feature type="compositionally biased region" description="Polar residues" evidence="1">
    <location>
        <begin position="101"/>
        <end position="122"/>
    </location>
</feature>
<proteinExistence type="predicted"/>
<feature type="compositionally biased region" description="Gly residues" evidence="1">
    <location>
        <begin position="148"/>
        <end position="157"/>
    </location>
</feature>
<reference evidence="2 3" key="1">
    <citation type="journal article" date="2021" name="Elife">
        <title>Chloroplast acquisition without the gene transfer in kleptoplastic sea slugs, Plakobranchus ocellatus.</title>
        <authorList>
            <person name="Maeda T."/>
            <person name="Takahashi S."/>
            <person name="Yoshida T."/>
            <person name="Shimamura S."/>
            <person name="Takaki Y."/>
            <person name="Nagai Y."/>
            <person name="Toyoda A."/>
            <person name="Suzuki Y."/>
            <person name="Arimoto A."/>
            <person name="Ishii H."/>
            <person name="Satoh N."/>
            <person name="Nishiyama T."/>
            <person name="Hasebe M."/>
            <person name="Maruyama T."/>
            <person name="Minagawa J."/>
            <person name="Obokata J."/>
            <person name="Shigenobu S."/>
        </authorList>
    </citation>
    <scope>NUCLEOTIDE SEQUENCE [LARGE SCALE GENOMIC DNA]</scope>
</reference>
<organism evidence="2 3">
    <name type="scientific">Plakobranchus ocellatus</name>
    <dbReference type="NCBI Taxonomy" id="259542"/>
    <lineage>
        <taxon>Eukaryota</taxon>
        <taxon>Metazoa</taxon>
        <taxon>Spiralia</taxon>
        <taxon>Lophotrochozoa</taxon>
        <taxon>Mollusca</taxon>
        <taxon>Gastropoda</taxon>
        <taxon>Heterobranchia</taxon>
        <taxon>Euthyneura</taxon>
        <taxon>Panpulmonata</taxon>
        <taxon>Sacoglossa</taxon>
        <taxon>Placobranchoidea</taxon>
        <taxon>Plakobranchidae</taxon>
        <taxon>Plakobranchus</taxon>
    </lineage>
</organism>
<dbReference type="Proteomes" id="UP000735302">
    <property type="component" value="Unassembled WGS sequence"/>
</dbReference>
<protein>
    <submittedName>
        <fullName evidence="2">Vacuolar protein sorting-associated protein 13a</fullName>
    </submittedName>
</protein>
<evidence type="ECO:0000313" key="3">
    <source>
        <dbReference type="Proteomes" id="UP000735302"/>
    </source>
</evidence>
<comment type="caution">
    <text evidence="2">The sequence shown here is derived from an EMBL/GenBank/DDBJ whole genome shotgun (WGS) entry which is preliminary data.</text>
</comment>